<keyword evidence="4" id="KW-0328">Glycosyltransferase</keyword>
<dbReference type="Gene3D" id="3.40.50.2000">
    <property type="entry name" value="Glycogen Phosphorylase B"/>
    <property type="match status" value="2"/>
</dbReference>
<dbReference type="Pfam" id="PF00201">
    <property type="entry name" value="UDPGT"/>
    <property type="match status" value="1"/>
</dbReference>
<accession>A0AA38TXG6</accession>
<keyword evidence="2 4" id="KW-0808">Transferase</keyword>
<dbReference type="AlphaFoldDB" id="A0AA38TXG6"/>
<dbReference type="SUPFAM" id="SSF53756">
    <property type="entry name" value="UDP-Glycosyltransferase/glycogen phosphorylase"/>
    <property type="match status" value="1"/>
</dbReference>
<protein>
    <recommendedName>
        <fullName evidence="5">Glycosyltransferase</fullName>
        <ecNumber evidence="5">2.4.1.-</ecNumber>
    </recommendedName>
</protein>
<dbReference type="CDD" id="cd03784">
    <property type="entry name" value="GT1_Gtf-like"/>
    <property type="match status" value="1"/>
</dbReference>
<dbReference type="FunFam" id="3.40.50.2000:FF:000056">
    <property type="entry name" value="Glycosyltransferase"/>
    <property type="match status" value="1"/>
</dbReference>
<dbReference type="GO" id="GO:0035251">
    <property type="term" value="F:UDP-glucosyltransferase activity"/>
    <property type="evidence" value="ECO:0007669"/>
    <property type="project" value="InterPro"/>
</dbReference>
<organism evidence="6 7">
    <name type="scientific">Centaurea solstitialis</name>
    <name type="common">yellow star-thistle</name>
    <dbReference type="NCBI Taxonomy" id="347529"/>
    <lineage>
        <taxon>Eukaryota</taxon>
        <taxon>Viridiplantae</taxon>
        <taxon>Streptophyta</taxon>
        <taxon>Embryophyta</taxon>
        <taxon>Tracheophyta</taxon>
        <taxon>Spermatophyta</taxon>
        <taxon>Magnoliopsida</taxon>
        <taxon>eudicotyledons</taxon>
        <taxon>Gunneridae</taxon>
        <taxon>Pentapetalae</taxon>
        <taxon>asterids</taxon>
        <taxon>campanulids</taxon>
        <taxon>Asterales</taxon>
        <taxon>Asteraceae</taxon>
        <taxon>Carduoideae</taxon>
        <taxon>Cardueae</taxon>
        <taxon>Centaureinae</taxon>
        <taxon>Centaurea</taxon>
    </lineage>
</organism>
<comment type="function">
    <text evidence="3">May glycosylate diterpenes or flavonols in leaves.</text>
</comment>
<proteinExistence type="inferred from homology"/>
<dbReference type="Proteomes" id="UP001172457">
    <property type="component" value="Chromosome 3"/>
</dbReference>
<dbReference type="InterPro" id="IPR002213">
    <property type="entry name" value="UDP_glucos_trans"/>
</dbReference>
<dbReference type="PANTHER" id="PTHR48048:SF45">
    <property type="entry name" value="GLYCOSYLTRANSFERASE"/>
    <property type="match status" value="1"/>
</dbReference>
<comment type="similarity">
    <text evidence="1 4">Belongs to the UDP-glycosyltransferase family.</text>
</comment>
<dbReference type="EMBL" id="JARYMX010000003">
    <property type="protein sequence ID" value="KAJ9558548.1"/>
    <property type="molecule type" value="Genomic_DNA"/>
</dbReference>
<keyword evidence="7" id="KW-1185">Reference proteome</keyword>
<name>A0AA38TXG6_9ASTR</name>
<evidence type="ECO:0000313" key="6">
    <source>
        <dbReference type="EMBL" id="KAJ9558548.1"/>
    </source>
</evidence>
<evidence type="ECO:0000256" key="5">
    <source>
        <dbReference type="RuleBase" id="RU362057"/>
    </source>
</evidence>
<comment type="caution">
    <text evidence="6">The sequence shown here is derived from an EMBL/GenBank/DDBJ whole genome shotgun (WGS) entry which is preliminary data.</text>
</comment>
<evidence type="ECO:0000256" key="3">
    <source>
        <dbReference type="ARBA" id="ARBA00053747"/>
    </source>
</evidence>
<gene>
    <name evidence="6" type="ORF">OSB04_013162</name>
</gene>
<dbReference type="InterPro" id="IPR035595">
    <property type="entry name" value="UDP_glycos_trans_CS"/>
</dbReference>
<dbReference type="EC" id="2.4.1.-" evidence="5"/>
<dbReference type="PANTHER" id="PTHR48048">
    <property type="entry name" value="GLYCOSYLTRANSFERASE"/>
    <property type="match status" value="1"/>
</dbReference>
<evidence type="ECO:0000256" key="2">
    <source>
        <dbReference type="ARBA" id="ARBA00022679"/>
    </source>
</evidence>
<dbReference type="InterPro" id="IPR050481">
    <property type="entry name" value="UDP-glycosyltransf_plant"/>
</dbReference>
<evidence type="ECO:0000256" key="1">
    <source>
        <dbReference type="ARBA" id="ARBA00009995"/>
    </source>
</evidence>
<reference evidence="6" key="1">
    <citation type="submission" date="2023-03" db="EMBL/GenBank/DDBJ databases">
        <title>Chromosome-scale reference genome and RAD-based genetic map of yellow starthistle (Centaurea solstitialis) reveal putative structural variation and QTLs associated with invader traits.</title>
        <authorList>
            <person name="Reatini B."/>
            <person name="Cang F.A."/>
            <person name="Jiang Q."/>
            <person name="Mckibben M.T.W."/>
            <person name="Barker M.S."/>
            <person name="Rieseberg L.H."/>
            <person name="Dlugosch K.M."/>
        </authorList>
    </citation>
    <scope>NUCLEOTIDE SEQUENCE</scope>
    <source>
        <strain evidence="6">CAN-66</strain>
        <tissue evidence="6">Leaf</tissue>
    </source>
</reference>
<evidence type="ECO:0000313" key="7">
    <source>
        <dbReference type="Proteomes" id="UP001172457"/>
    </source>
</evidence>
<evidence type="ECO:0000256" key="4">
    <source>
        <dbReference type="RuleBase" id="RU003718"/>
    </source>
</evidence>
<dbReference type="PROSITE" id="PS00375">
    <property type="entry name" value="UDPGT"/>
    <property type="match status" value="1"/>
</dbReference>
<sequence length="490" mass="53998">MNQTKMANTIAELVFIPATALGHIMSTVEVAKLLVNRDQRLSLTILVIKPLLGSEIARYVESLTNSPTERIRFVELPQGETPPKFDPEAPMAFLNDYMKSHCKYVRDVVGEMMKRTDSGRIAGFVVDVFCTGMMDVADEFGVPTYVFFTSNAAFLGFNLCIQTLCESGNHGVAEFNNPDAEFVVTGFVNPVSTKVFPGIYQTKDGLDFLRSSVRKMKEAKGILVNTFLELETHAIESFSALETNDFPTVYPVGPILNLNGVAAKPLDSDIIGWLDGQQPSSVVFLCFGSMGTFGEVQVKEIAHALERSGRPFIWSLRQPPPVLEQGIDVRDYRDPGVVLPEGFMERTIGAGRVIGWAPQAALLAHPAVGGFVSHCGWNSVFESLWFGVPLATWPMYAEQQLNAFELVVELGLAVEITLDYKKDVFAPDVGDTVVVTAEEIERGIRQVMEDVEVRGKVKEMSRKSREAIAKEGSSFTSIGHLVHEFLSNIS</sequence>